<reference evidence="2" key="1">
    <citation type="submission" date="2022-03" db="EMBL/GenBank/DDBJ databases">
        <authorList>
            <person name="Hettiarachchi G."/>
        </authorList>
    </citation>
    <scope>NUCLEOTIDE SEQUENCE</scope>
    <source>
        <strain evidence="2">LMG 32447</strain>
    </source>
</reference>
<dbReference type="InterPro" id="IPR042279">
    <property type="entry name" value="Pep_M60_3"/>
</dbReference>
<dbReference type="PROSITE" id="PS51723">
    <property type="entry name" value="PEPTIDASE_M60"/>
    <property type="match status" value="1"/>
</dbReference>
<dbReference type="InterPro" id="IPR031161">
    <property type="entry name" value="Peptidase_M60_dom"/>
</dbReference>
<protein>
    <recommendedName>
        <fullName evidence="1">Peptidase M60 domain-containing protein</fullName>
    </recommendedName>
</protein>
<sequence length="664" mass="74928">MRLLGDDSAIEQEASVGNDWVTITAKDNFVPFIETPLGENGAQIEYEIVSPTDQKKLPIYQFGQNQSEFFQTWQQSQAEYGLIKSKSFQMLVPIKNYDLLKQNPSFKSLDSLINYYEGIFAKYNEIAGFDNSSNLNRNSQNRYFIKADISGIGYAYYGHRWTAQHGDHIDMYLHGPEEGTWNADVAHWGTLHEIAHGYQAGFDDQGMYTREVSNNLFCIQYEYEKYGKRADQVGWLFDFGNRKAVEDAMDVAWVNGNHSYEAMDNRQKLILLTMLRQKAGNGAHTELYKGYRELASQPGFDAKRYPLPDLLNQYYSDYSQQDFTPVLENWGLKLNTDQADRNRDRGYHPVAHLIDVVPADSLKAARQLLDPNILINSNFELVQNKDIQALGLHGNLTVNLVGDQLTELQGQQLILKDGNQVVASQTITGNQVIFNQVPNGIYDVVLAGNRTDQIFTTQKYALVKEADNSLNLNFQVQARSQLLNQAIDFRGYADRTAATLTTDLSAGLVHFNVINNQPHEYINDDYIKLTVKDTQGQITYQTVLKGKTAVVGDNVFKINPGDTIEIYHRETKTRLQSSDDLINKNSSTNVLTVTQYGLENKALSTTAKEILLQKIDALGNKLEADASYGNLAGSDRIKNLKLAIQGLDAETQKTLMTKFGNLFQ</sequence>
<gene>
    <name evidence="2" type="ORF">LMG032447_00654</name>
</gene>
<dbReference type="InterPro" id="IPR004954">
    <property type="entry name" value="Mucin-bd"/>
</dbReference>
<evidence type="ECO:0000313" key="3">
    <source>
        <dbReference type="Proteomes" id="UP000838102"/>
    </source>
</evidence>
<comment type="caution">
    <text evidence="2">The sequence shown here is derived from an EMBL/GenBank/DDBJ whole genome shotgun (WGS) entry which is preliminary data.</text>
</comment>
<dbReference type="Gene3D" id="3.40.390.80">
    <property type="entry name" value="Peptidase M60, enhancin-like domain 2"/>
    <property type="match status" value="1"/>
</dbReference>
<dbReference type="Pfam" id="PF13402">
    <property type="entry name" value="Peptidase_M60"/>
    <property type="match status" value="1"/>
</dbReference>
<dbReference type="SMART" id="SM01276">
    <property type="entry name" value="M60-like"/>
    <property type="match status" value="1"/>
</dbReference>
<evidence type="ECO:0000313" key="2">
    <source>
        <dbReference type="EMBL" id="CAH1853512.1"/>
    </source>
</evidence>
<accession>A0ABM9D2Y7</accession>
<dbReference type="Proteomes" id="UP000838102">
    <property type="component" value="Unassembled WGS sequence"/>
</dbReference>
<dbReference type="Pfam" id="PF03272">
    <property type="entry name" value="Mucin_bdg"/>
    <property type="match status" value="1"/>
</dbReference>
<proteinExistence type="predicted"/>
<dbReference type="EMBL" id="CAKOEU010000003">
    <property type="protein sequence ID" value="CAH1853512.1"/>
    <property type="molecule type" value="Genomic_DNA"/>
</dbReference>
<dbReference type="Gene3D" id="1.10.390.30">
    <property type="entry name" value="Peptidase M60, enhancin-like domain 3"/>
    <property type="match status" value="1"/>
</dbReference>
<evidence type="ECO:0000259" key="1">
    <source>
        <dbReference type="PROSITE" id="PS51723"/>
    </source>
</evidence>
<keyword evidence="3" id="KW-1185">Reference proteome</keyword>
<name>A0ABM9D2Y7_9LACO</name>
<feature type="domain" description="Peptidase M60" evidence="1">
    <location>
        <begin position="1"/>
        <end position="280"/>
    </location>
</feature>
<organism evidence="2 3">
    <name type="scientific">Convivina praedatoris</name>
    <dbReference type="NCBI Taxonomy" id="2880963"/>
    <lineage>
        <taxon>Bacteria</taxon>
        <taxon>Bacillati</taxon>
        <taxon>Bacillota</taxon>
        <taxon>Bacilli</taxon>
        <taxon>Lactobacillales</taxon>
        <taxon>Lactobacillaceae</taxon>
        <taxon>Convivina</taxon>
    </lineage>
</organism>